<feature type="transmembrane region" description="Helical" evidence="2">
    <location>
        <begin position="54"/>
        <end position="74"/>
    </location>
</feature>
<dbReference type="AlphaFoldDB" id="A0A830BY01"/>
<keyword evidence="2" id="KW-1133">Transmembrane helix</keyword>
<proteinExistence type="predicted"/>
<dbReference type="Proteomes" id="UP000653305">
    <property type="component" value="Unassembled WGS sequence"/>
</dbReference>
<name>A0A830BY01_9LAMI</name>
<feature type="compositionally biased region" description="Basic and acidic residues" evidence="1">
    <location>
        <begin position="1"/>
        <end position="12"/>
    </location>
</feature>
<keyword evidence="2" id="KW-0472">Membrane</keyword>
<dbReference type="EMBL" id="BMAC01000181">
    <property type="protein sequence ID" value="GFP89164.1"/>
    <property type="molecule type" value="Genomic_DNA"/>
</dbReference>
<keyword evidence="2" id="KW-0812">Transmembrane</keyword>
<evidence type="ECO:0000256" key="1">
    <source>
        <dbReference type="SAM" id="MobiDB-lite"/>
    </source>
</evidence>
<keyword evidence="4" id="KW-1185">Reference proteome</keyword>
<accession>A0A830BY01</accession>
<evidence type="ECO:0000313" key="4">
    <source>
        <dbReference type="Proteomes" id="UP000653305"/>
    </source>
</evidence>
<protein>
    <submittedName>
        <fullName evidence="3">Uncharacterized protein</fullName>
    </submittedName>
</protein>
<sequence>MKRRESWGDTTRRGPAPPAAARWRRWMLSGGGSSVFCPSALSSRGNLCAQSATGVWFCIHSQLNLFIFSFYLFIFR</sequence>
<evidence type="ECO:0000256" key="2">
    <source>
        <dbReference type="SAM" id="Phobius"/>
    </source>
</evidence>
<feature type="region of interest" description="Disordered" evidence="1">
    <location>
        <begin position="1"/>
        <end position="20"/>
    </location>
</feature>
<organism evidence="3 4">
    <name type="scientific">Phtheirospermum japonicum</name>
    <dbReference type="NCBI Taxonomy" id="374723"/>
    <lineage>
        <taxon>Eukaryota</taxon>
        <taxon>Viridiplantae</taxon>
        <taxon>Streptophyta</taxon>
        <taxon>Embryophyta</taxon>
        <taxon>Tracheophyta</taxon>
        <taxon>Spermatophyta</taxon>
        <taxon>Magnoliopsida</taxon>
        <taxon>eudicotyledons</taxon>
        <taxon>Gunneridae</taxon>
        <taxon>Pentapetalae</taxon>
        <taxon>asterids</taxon>
        <taxon>lamiids</taxon>
        <taxon>Lamiales</taxon>
        <taxon>Orobanchaceae</taxon>
        <taxon>Orobanchaceae incertae sedis</taxon>
        <taxon>Phtheirospermum</taxon>
    </lineage>
</organism>
<comment type="caution">
    <text evidence="3">The sequence shown here is derived from an EMBL/GenBank/DDBJ whole genome shotgun (WGS) entry which is preliminary data.</text>
</comment>
<gene>
    <name evidence="3" type="ORF">PHJA_001060100</name>
</gene>
<reference evidence="3" key="1">
    <citation type="submission" date="2020-07" db="EMBL/GenBank/DDBJ databases">
        <title>Ethylene signaling mediates host invasion by parasitic plants.</title>
        <authorList>
            <person name="Yoshida S."/>
        </authorList>
    </citation>
    <scope>NUCLEOTIDE SEQUENCE</scope>
    <source>
        <strain evidence="3">Okayama</strain>
    </source>
</reference>
<evidence type="ECO:0000313" key="3">
    <source>
        <dbReference type="EMBL" id="GFP89164.1"/>
    </source>
</evidence>